<gene>
    <name evidence="1" type="ORF">ACAOBT_LOCUS1454</name>
</gene>
<reference evidence="1" key="1">
    <citation type="submission" date="2022-03" db="EMBL/GenBank/DDBJ databases">
        <authorList>
            <person name="Sayadi A."/>
        </authorList>
    </citation>
    <scope>NUCLEOTIDE SEQUENCE</scope>
</reference>
<organism evidence="1 2">
    <name type="scientific">Acanthoscelides obtectus</name>
    <name type="common">Bean weevil</name>
    <name type="synonym">Bruchus obtectus</name>
    <dbReference type="NCBI Taxonomy" id="200917"/>
    <lineage>
        <taxon>Eukaryota</taxon>
        <taxon>Metazoa</taxon>
        <taxon>Ecdysozoa</taxon>
        <taxon>Arthropoda</taxon>
        <taxon>Hexapoda</taxon>
        <taxon>Insecta</taxon>
        <taxon>Pterygota</taxon>
        <taxon>Neoptera</taxon>
        <taxon>Endopterygota</taxon>
        <taxon>Coleoptera</taxon>
        <taxon>Polyphaga</taxon>
        <taxon>Cucujiformia</taxon>
        <taxon>Chrysomeloidea</taxon>
        <taxon>Chrysomelidae</taxon>
        <taxon>Bruchinae</taxon>
        <taxon>Bruchini</taxon>
        <taxon>Acanthoscelides</taxon>
    </lineage>
</organism>
<dbReference type="EMBL" id="CAKOFQ010006664">
    <property type="protein sequence ID" value="CAH1956211.1"/>
    <property type="molecule type" value="Genomic_DNA"/>
</dbReference>
<comment type="caution">
    <text evidence="1">The sequence shown here is derived from an EMBL/GenBank/DDBJ whole genome shotgun (WGS) entry which is preliminary data.</text>
</comment>
<evidence type="ECO:0000313" key="2">
    <source>
        <dbReference type="Proteomes" id="UP001152888"/>
    </source>
</evidence>
<accession>A0A9P0NX22</accession>
<name>A0A9P0NX22_ACAOB</name>
<dbReference type="AlphaFoldDB" id="A0A9P0NX22"/>
<sequence length="61" mass="7152">MLMLDVLLELVVNLQQVFLKNLNTLGRQGPKTHKTSYTKKNVNIHQLQVKRRIVNNLIKKK</sequence>
<dbReference type="Proteomes" id="UP001152888">
    <property type="component" value="Unassembled WGS sequence"/>
</dbReference>
<proteinExistence type="predicted"/>
<evidence type="ECO:0000313" key="1">
    <source>
        <dbReference type="EMBL" id="CAH1956211.1"/>
    </source>
</evidence>
<protein>
    <submittedName>
        <fullName evidence="1">Uncharacterized protein</fullName>
    </submittedName>
</protein>
<keyword evidence="2" id="KW-1185">Reference proteome</keyword>